<evidence type="ECO:0000256" key="8">
    <source>
        <dbReference type="ARBA" id="ARBA00023170"/>
    </source>
</evidence>
<evidence type="ECO:0000256" key="4">
    <source>
        <dbReference type="ARBA" id="ARBA00022692"/>
    </source>
</evidence>
<comment type="subcellular location">
    <subcellularLocation>
        <location evidence="1">Cell membrane</location>
        <topology evidence="1">Multi-pass membrane protein</topology>
    </subcellularLocation>
</comment>
<protein>
    <recommendedName>
        <fullName evidence="13">Odorant receptor</fullName>
    </recommendedName>
</protein>
<keyword evidence="5" id="KW-0552">Olfaction</keyword>
<evidence type="ECO:0000313" key="11">
    <source>
        <dbReference type="EMBL" id="KAF7264867.1"/>
    </source>
</evidence>
<evidence type="ECO:0000256" key="6">
    <source>
        <dbReference type="ARBA" id="ARBA00022989"/>
    </source>
</evidence>
<proteinExistence type="predicted"/>
<reference evidence="11" key="1">
    <citation type="submission" date="2020-08" db="EMBL/GenBank/DDBJ databases">
        <title>Genome sequencing and assembly of the red palm weevil Rhynchophorus ferrugineus.</title>
        <authorList>
            <person name="Dias G.B."/>
            <person name="Bergman C.M."/>
            <person name="Manee M."/>
        </authorList>
    </citation>
    <scope>NUCLEOTIDE SEQUENCE</scope>
    <source>
        <strain evidence="11">AA-2017</strain>
        <tissue evidence="11">Whole larva</tissue>
    </source>
</reference>
<dbReference type="GO" id="GO:0005549">
    <property type="term" value="F:odorant binding"/>
    <property type="evidence" value="ECO:0007669"/>
    <property type="project" value="InterPro"/>
</dbReference>
<dbReference type="PANTHER" id="PTHR21137:SF35">
    <property type="entry name" value="ODORANT RECEPTOR 19A-RELATED"/>
    <property type="match status" value="1"/>
</dbReference>
<gene>
    <name evidence="11" type="ORF">GWI33_022019</name>
</gene>
<evidence type="ECO:0000256" key="5">
    <source>
        <dbReference type="ARBA" id="ARBA00022725"/>
    </source>
</evidence>
<dbReference type="GO" id="GO:0004984">
    <property type="term" value="F:olfactory receptor activity"/>
    <property type="evidence" value="ECO:0007669"/>
    <property type="project" value="InterPro"/>
</dbReference>
<keyword evidence="3" id="KW-0716">Sensory transduction</keyword>
<dbReference type="GO" id="GO:0005886">
    <property type="term" value="C:plasma membrane"/>
    <property type="evidence" value="ECO:0007669"/>
    <property type="project" value="UniProtKB-SubCell"/>
</dbReference>
<keyword evidence="7 10" id="KW-0472">Membrane</keyword>
<dbReference type="Proteomes" id="UP000625711">
    <property type="component" value="Unassembled WGS sequence"/>
</dbReference>
<evidence type="ECO:0000256" key="1">
    <source>
        <dbReference type="ARBA" id="ARBA00004651"/>
    </source>
</evidence>
<dbReference type="GO" id="GO:0007165">
    <property type="term" value="P:signal transduction"/>
    <property type="evidence" value="ECO:0007669"/>
    <property type="project" value="UniProtKB-KW"/>
</dbReference>
<dbReference type="AlphaFoldDB" id="A0A834I0K1"/>
<keyword evidence="6 10" id="KW-1133">Transmembrane helix</keyword>
<evidence type="ECO:0000256" key="7">
    <source>
        <dbReference type="ARBA" id="ARBA00023136"/>
    </source>
</evidence>
<dbReference type="EMBL" id="JAACXV010015715">
    <property type="protein sequence ID" value="KAF7264867.1"/>
    <property type="molecule type" value="Genomic_DNA"/>
</dbReference>
<dbReference type="InterPro" id="IPR004117">
    <property type="entry name" value="7tm6_olfct_rcpt"/>
</dbReference>
<evidence type="ECO:0000256" key="3">
    <source>
        <dbReference type="ARBA" id="ARBA00022606"/>
    </source>
</evidence>
<evidence type="ECO:0000256" key="10">
    <source>
        <dbReference type="SAM" id="Phobius"/>
    </source>
</evidence>
<dbReference type="PANTHER" id="PTHR21137">
    <property type="entry name" value="ODORANT RECEPTOR"/>
    <property type="match status" value="1"/>
</dbReference>
<accession>A0A834I0K1</accession>
<comment type="caution">
    <text evidence="11">The sequence shown here is derived from an EMBL/GenBank/DDBJ whole genome shotgun (WGS) entry which is preliminary data.</text>
</comment>
<dbReference type="OrthoDB" id="6604226at2759"/>
<keyword evidence="9" id="KW-0807">Transducer</keyword>
<evidence type="ECO:0008006" key="13">
    <source>
        <dbReference type="Google" id="ProtNLM"/>
    </source>
</evidence>
<feature type="transmembrane region" description="Helical" evidence="10">
    <location>
        <begin position="100"/>
        <end position="117"/>
    </location>
</feature>
<keyword evidence="8" id="KW-0675">Receptor</keyword>
<evidence type="ECO:0000256" key="2">
    <source>
        <dbReference type="ARBA" id="ARBA00022475"/>
    </source>
</evidence>
<feature type="transmembrane region" description="Helical" evidence="10">
    <location>
        <begin position="164"/>
        <end position="183"/>
    </location>
</feature>
<evidence type="ECO:0000313" key="12">
    <source>
        <dbReference type="Proteomes" id="UP000625711"/>
    </source>
</evidence>
<name>A0A834I0K1_RHYFE</name>
<keyword evidence="12" id="KW-1185">Reference proteome</keyword>
<feature type="transmembrane region" description="Helical" evidence="10">
    <location>
        <begin position="250"/>
        <end position="269"/>
    </location>
</feature>
<keyword evidence="2" id="KW-1003">Cell membrane</keyword>
<dbReference type="Pfam" id="PF02949">
    <property type="entry name" value="7tm_6"/>
    <property type="match status" value="1"/>
</dbReference>
<evidence type="ECO:0000256" key="9">
    <source>
        <dbReference type="ARBA" id="ARBA00023224"/>
    </source>
</evidence>
<organism evidence="11 12">
    <name type="scientific">Rhynchophorus ferrugineus</name>
    <name type="common">Red palm weevil</name>
    <name type="synonym">Curculio ferrugineus</name>
    <dbReference type="NCBI Taxonomy" id="354439"/>
    <lineage>
        <taxon>Eukaryota</taxon>
        <taxon>Metazoa</taxon>
        <taxon>Ecdysozoa</taxon>
        <taxon>Arthropoda</taxon>
        <taxon>Hexapoda</taxon>
        <taxon>Insecta</taxon>
        <taxon>Pterygota</taxon>
        <taxon>Neoptera</taxon>
        <taxon>Endopterygota</taxon>
        <taxon>Coleoptera</taxon>
        <taxon>Polyphaga</taxon>
        <taxon>Cucujiformia</taxon>
        <taxon>Curculionidae</taxon>
        <taxon>Dryophthorinae</taxon>
        <taxon>Rhynchophorus</taxon>
    </lineage>
</organism>
<sequence length="286" mass="32725">MIVEGMLEDFNNYPLTKSERDGVNDNLKSTMSFSKLYRGNCITASCLLSIPPLIVKAKYTPPTSMHIPYDITSDKVYIVTYSYQVILVVISAHLNTIIDILFIKLVTLATCLFEVLIQRLNKIGYFMDMEAEQHFKQCLIFHNKTLRFIDIIEKLYRYVTFSQLAGSVAVICFGAFGMVIAPIASGDFVVNVAFFINMVSQVALYCWYGHNMRALSVDLNNACYMSKWYNTSKKLKKMLIIFMERSKKPAYLTAGKLFPMTLTTLTLILRSSYSYFAVLQQIYSEK</sequence>
<keyword evidence="4 10" id="KW-0812">Transmembrane</keyword>